<feature type="region of interest" description="Disordered" evidence="1">
    <location>
        <begin position="34"/>
        <end position="128"/>
    </location>
</feature>
<accession>A0ABT5BFI6</accession>
<evidence type="ECO:0000313" key="4">
    <source>
        <dbReference type="Proteomes" id="UP001217838"/>
    </source>
</evidence>
<keyword evidence="2" id="KW-0732">Signal</keyword>
<comment type="caution">
    <text evidence="3">The sequence shown here is derived from an EMBL/GenBank/DDBJ whole genome shotgun (WGS) entry which is preliminary data.</text>
</comment>
<evidence type="ECO:0000256" key="1">
    <source>
        <dbReference type="SAM" id="MobiDB-lite"/>
    </source>
</evidence>
<name>A0ABT5BFI6_9BACT</name>
<proteinExistence type="predicted"/>
<evidence type="ECO:0000256" key="2">
    <source>
        <dbReference type="SAM" id="SignalP"/>
    </source>
</evidence>
<keyword evidence="4" id="KW-1185">Reference proteome</keyword>
<reference evidence="3 4" key="1">
    <citation type="submission" date="2022-11" db="EMBL/GenBank/DDBJ databases">
        <title>Minimal conservation of predation-associated metabolite biosynthetic gene clusters underscores biosynthetic potential of Myxococcota including descriptions for ten novel species: Archangium lansinium sp. nov., Myxococcus landrumus sp. nov., Nannocystis bai.</title>
        <authorList>
            <person name="Ahearne A."/>
            <person name="Stevens C."/>
            <person name="Dowd S."/>
        </authorList>
    </citation>
    <scope>NUCLEOTIDE SEQUENCE [LARGE SCALE GENOMIC DNA]</scope>
    <source>
        <strain evidence="3 4">NCELM</strain>
    </source>
</reference>
<evidence type="ECO:0008006" key="5">
    <source>
        <dbReference type="Google" id="ProtNLM"/>
    </source>
</evidence>
<evidence type="ECO:0000313" key="3">
    <source>
        <dbReference type="EMBL" id="MDC0672284.1"/>
    </source>
</evidence>
<protein>
    <recommendedName>
        <fullName evidence="5">Myxococcus cysteine-rich repeat-containing protein</fullName>
    </recommendedName>
</protein>
<gene>
    <name evidence="3" type="ORF">POL58_31340</name>
</gene>
<sequence length="457" mass="46469">MKTLTRLEFSPLLLTACVATAAFPPGCGGAVGVTTDSTSSTGGSTTQEMTTTPATDPSTTETPTTGAQTSTSTTDLPTTDPSTTDTTTGTATDTTTGTTADTTTGTTADTTTDTSSSSTGTDSTTGSSVCGDGVIDGAEACDDGPGNADTAACTSACLKNTCGDGLVLAGIEACDDGGESATCDAECTVAECGDGIVNTMAGETCDAGGESAACDLDCTPAQCLDGVKNNAAGEACDDGNMVDDDVCSNLCELGGLVLGGNAFAILPPALDDMGAPYTLENKVWIAPNSAGTIILSHNGVTWPGTDYAPHFAAGGHLLVIGGSTDETYASFITEHFNATVNIVQWHRTNDCNPDWTRGAPHPITALMPATHEFIEQSISYHMVHFAAVDQPAGVTLLGEMCHNAPDDAILVTRKYPGGGTFTYMGFAVNSYEDATSQAEFLVPFLTGYLEWVDQGAP</sequence>
<dbReference type="Proteomes" id="UP001217838">
    <property type="component" value="Unassembled WGS sequence"/>
</dbReference>
<dbReference type="EMBL" id="JAQNDN010000019">
    <property type="protein sequence ID" value="MDC0672284.1"/>
    <property type="molecule type" value="Genomic_DNA"/>
</dbReference>
<feature type="chain" id="PRO_5047057784" description="Myxococcus cysteine-rich repeat-containing protein" evidence="2">
    <location>
        <begin position="22"/>
        <end position="457"/>
    </location>
</feature>
<feature type="signal peptide" evidence="2">
    <location>
        <begin position="1"/>
        <end position="21"/>
    </location>
</feature>
<organism evidence="3 4">
    <name type="scientific">Nannocystis radixulma</name>
    <dbReference type="NCBI Taxonomy" id="2995305"/>
    <lineage>
        <taxon>Bacteria</taxon>
        <taxon>Pseudomonadati</taxon>
        <taxon>Myxococcota</taxon>
        <taxon>Polyangia</taxon>
        <taxon>Nannocystales</taxon>
        <taxon>Nannocystaceae</taxon>
        <taxon>Nannocystis</taxon>
    </lineage>
</organism>